<reference evidence="3" key="1">
    <citation type="journal article" date="2015" name="Nature">
        <title>Complex archaea that bridge the gap between prokaryotes and eukaryotes.</title>
        <authorList>
            <person name="Spang A."/>
            <person name="Saw J.H."/>
            <person name="Jorgensen S.L."/>
            <person name="Zaremba-Niedzwiedzka K."/>
            <person name="Martijn J."/>
            <person name="Lind A.E."/>
            <person name="van Eijk R."/>
            <person name="Schleper C."/>
            <person name="Guy L."/>
            <person name="Ettema T.J."/>
        </authorList>
    </citation>
    <scope>NUCLEOTIDE SEQUENCE</scope>
</reference>
<keyword evidence="2" id="KW-1133">Transmembrane helix</keyword>
<feature type="transmembrane region" description="Helical" evidence="2">
    <location>
        <begin position="65"/>
        <end position="87"/>
    </location>
</feature>
<feature type="region of interest" description="Disordered" evidence="1">
    <location>
        <begin position="120"/>
        <end position="141"/>
    </location>
</feature>
<dbReference type="AlphaFoldDB" id="A0A0F9EQZ9"/>
<accession>A0A0F9EQZ9</accession>
<comment type="caution">
    <text evidence="3">The sequence shown here is derived from an EMBL/GenBank/DDBJ whole genome shotgun (WGS) entry which is preliminary data.</text>
</comment>
<evidence type="ECO:0000256" key="2">
    <source>
        <dbReference type="SAM" id="Phobius"/>
    </source>
</evidence>
<evidence type="ECO:0000313" key="3">
    <source>
        <dbReference type="EMBL" id="KKL47285.1"/>
    </source>
</evidence>
<organism evidence="3">
    <name type="scientific">marine sediment metagenome</name>
    <dbReference type="NCBI Taxonomy" id="412755"/>
    <lineage>
        <taxon>unclassified sequences</taxon>
        <taxon>metagenomes</taxon>
        <taxon>ecological metagenomes</taxon>
    </lineage>
</organism>
<proteinExistence type="predicted"/>
<gene>
    <name evidence="3" type="ORF">LCGC14_2337090</name>
</gene>
<feature type="compositionally biased region" description="Basic and acidic residues" evidence="1">
    <location>
        <begin position="128"/>
        <end position="141"/>
    </location>
</feature>
<sequence length="141" mass="16046">YIHGQPDQNENGHIGKHDGHKLCGHDTLEPDKESTVIGYDGKKQVVQGDKNAAIPDDHLKNRSIYLLYHLAAPFVFIPAMDTSVSIINLRLLMMIFHTVLNNYSQNTSIKNIHLEQKRRHWPPCQDPLPKDSSPRGDRGLY</sequence>
<dbReference type="EMBL" id="LAZR01033722">
    <property type="protein sequence ID" value="KKL47285.1"/>
    <property type="molecule type" value="Genomic_DNA"/>
</dbReference>
<keyword evidence="2" id="KW-0812">Transmembrane</keyword>
<name>A0A0F9EQZ9_9ZZZZ</name>
<protein>
    <submittedName>
        <fullName evidence="3">Uncharacterized protein</fullName>
    </submittedName>
</protein>
<feature type="non-terminal residue" evidence="3">
    <location>
        <position position="1"/>
    </location>
</feature>
<keyword evidence="2" id="KW-0472">Membrane</keyword>
<evidence type="ECO:0000256" key="1">
    <source>
        <dbReference type="SAM" id="MobiDB-lite"/>
    </source>
</evidence>